<proteinExistence type="inferred from homology"/>
<comment type="subcellular location">
    <subcellularLocation>
        <location evidence="1 8">Cell outer membrane</location>
        <topology evidence="1 8">Multi-pass membrane protein</topology>
    </subcellularLocation>
</comment>
<dbReference type="Pfam" id="PF07715">
    <property type="entry name" value="Plug"/>
    <property type="match status" value="1"/>
</dbReference>
<evidence type="ECO:0000256" key="5">
    <source>
        <dbReference type="ARBA" id="ARBA00023077"/>
    </source>
</evidence>
<keyword evidence="4 8" id="KW-0812">Transmembrane</keyword>
<dbReference type="PANTHER" id="PTHR30069">
    <property type="entry name" value="TONB-DEPENDENT OUTER MEMBRANE RECEPTOR"/>
    <property type="match status" value="1"/>
</dbReference>
<evidence type="ECO:0000259" key="13">
    <source>
        <dbReference type="Pfam" id="PF07715"/>
    </source>
</evidence>
<feature type="domain" description="TonB-dependent receptor plug" evidence="13">
    <location>
        <begin position="51"/>
        <end position="153"/>
    </location>
</feature>
<feature type="chain" id="PRO_5012100899" evidence="11">
    <location>
        <begin position="32"/>
        <end position="777"/>
    </location>
</feature>
<dbReference type="InterPro" id="IPR036942">
    <property type="entry name" value="Beta-barrel_TonB_sf"/>
</dbReference>
<evidence type="ECO:0000313" key="14">
    <source>
        <dbReference type="EMBL" id="SMA50921.1"/>
    </source>
</evidence>
<dbReference type="AlphaFoldDB" id="A0A1X7ARH4"/>
<dbReference type="CDD" id="cd01347">
    <property type="entry name" value="ligand_gated_channel"/>
    <property type="match status" value="1"/>
</dbReference>
<name>A0A1X7ARH4_9GAMM</name>
<keyword evidence="7 8" id="KW-0998">Cell outer membrane</keyword>
<dbReference type="InterPro" id="IPR000531">
    <property type="entry name" value="Beta-barrel_TonB"/>
</dbReference>
<evidence type="ECO:0000256" key="10">
    <source>
        <dbReference type="SAM" id="MobiDB-lite"/>
    </source>
</evidence>
<sequence length="777" mass="85211">MKGPQRTAPTRLALAIGLTITGSALSSSLLADITQLDKVVVTATRTAANLSSISGTVQVIEGQQIAAQASSGEKLSDILEKLVPGMGPSTQTVTDRTQSIRGRKVLVLIDGISQQDNRQISRQMNTIRPENIARVEVVSGASAIYGGGATGGIINIITKKPEQGRLQFTSEAGLKISSSELNAYTLHQSISGREGGLDFLLSGTFEQRDSIFDADGHRVGPDPSQVSRSDTETKDVLARLGFDINESQRIEASAQIFRDEMDTDYGPNYGDNLSNLADKTTPISEPIKGLKLSSQPYTDRDSLSFRFIDEDVFGSRLEAQAYYRTREARFYPYAYDFRASLDAALRMPGANLLVDDDVVVNQSTSKSEVYGVKLVLDTEVNDNLRLSYGVDYDVDKGEQTAQSFDDEVFVASNGLDLQPVGETYDYGPDVTAKTLGLFIQGSYEIQDNLTFNAGFRHERASLDISDYNPIAETWFLPIYTQAVFAPLLGGRPLPDIRTPLQGDTKKYTANLANGGLVYRLDDNQEVFANYSEGFEVPDAARILRNAYSESSILAALPAAFVPGATATDVNDANLDAIKIKSYELGWRGHFENFESNVTAFYNESDKTIDFNADFSVDLLDQKKKVYGIEAVGEFYLNDNWSLGGSYAFTEGRSYYADIGKWLDLQAADVSPEKITAHVSYEQDGLDIRLQATTFADYDKGRKTSRGQVVAVEVDGYTTVDLMAAVELPVGVLSAGISNLLNEDYETVYSQWARQTYDGLSAHKAEGRAYTLSYRIDY</sequence>
<keyword evidence="15" id="KW-1185">Reference proteome</keyword>
<dbReference type="Proteomes" id="UP000196573">
    <property type="component" value="Unassembled WGS sequence"/>
</dbReference>
<evidence type="ECO:0000256" key="9">
    <source>
        <dbReference type="RuleBase" id="RU003357"/>
    </source>
</evidence>
<dbReference type="GO" id="GO:0009279">
    <property type="term" value="C:cell outer membrane"/>
    <property type="evidence" value="ECO:0007669"/>
    <property type="project" value="UniProtKB-SubCell"/>
</dbReference>
<protein>
    <submittedName>
        <fullName evidence="14">Ferric aerobactin receptor</fullName>
    </submittedName>
</protein>
<dbReference type="EMBL" id="FWPT01000020">
    <property type="protein sequence ID" value="SMA50921.1"/>
    <property type="molecule type" value="Genomic_DNA"/>
</dbReference>
<dbReference type="InterPro" id="IPR037066">
    <property type="entry name" value="Plug_dom_sf"/>
</dbReference>
<feature type="signal peptide" evidence="11">
    <location>
        <begin position="1"/>
        <end position="31"/>
    </location>
</feature>
<evidence type="ECO:0000256" key="1">
    <source>
        <dbReference type="ARBA" id="ARBA00004571"/>
    </source>
</evidence>
<evidence type="ECO:0000256" key="3">
    <source>
        <dbReference type="ARBA" id="ARBA00022452"/>
    </source>
</evidence>
<keyword evidence="2 8" id="KW-0813">Transport</keyword>
<evidence type="ECO:0000256" key="8">
    <source>
        <dbReference type="PROSITE-ProRule" id="PRU01360"/>
    </source>
</evidence>
<feature type="region of interest" description="Disordered" evidence="10">
    <location>
        <begin position="213"/>
        <end position="232"/>
    </location>
</feature>
<dbReference type="PROSITE" id="PS52016">
    <property type="entry name" value="TONB_DEPENDENT_REC_3"/>
    <property type="match status" value="1"/>
</dbReference>
<keyword evidence="5 9" id="KW-0798">TonB box</keyword>
<dbReference type="Gene3D" id="2.170.130.10">
    <property type="entry name" value="TonB-dependent receptor, plug domain"/>
    <property type="match status" value="1"/>
</dbReference>
<comment type="similarity">
    <text evidence="8 9">Belongs to the TonB-dependent receptor family.</text>
</comment>
<keyword evidence="3 8" id="KW-1134">Transmembrane beta strand</keyword>
<evidence type="ECO:0000256" key="11">
    <source>
        <dbReference type="SAM" id="SignalP"/>
    </source>
</evidence>
<evidence type="ECO:0000259" key="12">
    <source>
        <dbReference type="Pfam" id="PF00593"/>
    </source>
</evidence>
<evidence type="ECO:0000256" key="6">
    <source>
        <dbReference type="ARBA" id="ARBA00023136"/>
    </source>
</evidence>
<evidence type="ECO:0000313" key="15">
    <source>
        <dbReference type="Proteomes" id="UP000196573"/>
    </source>
</evidence>
<reference evidence="14 15" key="1">
    <citation type="submission" date="2017-03" db="EMBL/GenBank/DDBJ databases">
        <authorList>
            <person name="Afonso C.L."/>
            <person name="Miller P.J."/>
            <person name="Scott M.A."/>
            <person name="Spackman E."/>
            <person name="Goraichik I."/>
            <person name="Dimitrov K.M."/>
            <person name="Suarez D.L."/>
            <person name="Swayne D.E."/>
        </authorList>
    </citation>
    <scope>NUCLEOTIDE SEQUENCE [LARGE SCALE GENOMIC DNA]</scope>
    <source>
        <strain evidence="14">SB41UT1</strain>
    </source>
</reference>
<dbReference type="RefSeq" id="WP_087113364.1">
    <property type="nucleotide sequence ID" value="NZ_CBCSCN010000021.1"/>
</dbReference>
<organism evidence="14 15">
    <name type="scientific">Parendozoicomonas haliclonae</name>
    <dbReference type="NCBI Taxonomy" id="1960125"/>
    <lineage>
        <taxon>Bacteria</taxon>
        <taxon>Pseudomonadati</taxon>
        <taxon>Pseudomonadota</taxon>
        <taxon>Gammaproteobacteria</taxon>
        <taxon>Oceanospirillales</taxon>
        <taxon>Endozoicomonadaceae</taxon>
        <taxon>Parendozoicomonas</taxon>
    </lineage>
</organism>
<keyword evidence="14" id="KW-0675">Receptor</keyword>
<dbReference type="SUPFAM" id="SSF56935">
    <property type="entry name" value="Porins"/>
    <property type="match status" value="1"/>
</dbReference>
<keyword evidence="6 8" id="KW-0472">Membrane</keyword>
<dbReference type="GO" id="GO:0015344">
    <property type="term" value="F:siderophore uptake transmembrane transporter activity"/>
    <property type="evidence" value="ECO:0007669"/>
    <property type="project" value="TreeGrafter"/>
</dbReference>
<dbReference type="InterPro" id="IPR012910">
    <property type="entry name" value="Plug_dom"/>
</dbReference>
<evidence type="ECO:0000256" key="4">
    <source>
        <dbReference type="ARBA" id="ARBA00022692"/>
    </source>
</evidence>
<dbReference type="GO" id="GO:0044718">
    <property type="term" value="P:siderophore transmembrane transport"/>
    <property type="evidence" value="ECO:0007669"/>
    <property type="project" value="TreeGrafter"/>
</dbReference>
<keyword evidence="11" id="KW-0732">Signal</keyword>
<dbReference type="OrthoDB" id="8670144at2"/>
<dbReference type="Pfam" id="PF00593">
    <property type="entry name" value="TonB_dep_Rec_b-barrel"/>
    <property type="match status" value="1"/>
</dbReference>
<dbReference type="Gene3D" id="2.40.170.20">
    <property type="entry name" value="TonB-dependent receptor, beta-barrel domain"/>
    <property type="match status" value="1"/>
</dbReference>
<feature type="domain" description="TonB-dependent receptor-like beta-barrel" evidence="12">
    <location>
        <begin position="254"/>
        <end position="739"/>
    </location>
</feature>
<evidence type="ECO:0000256" key="2">
    <source>
        <dbReference type="ARBA" id="ARBA00022448"/>
    </source>
</evidence>
<accession>A0A1X7ARH4</accession>
<evidence type="ECO:0000256" key="7">
    <source>
        <dbReference type="ARBA" id="ARBA00023237"/>
    </source>
</evidence>
<gene>
    <name evidence="14" type="primary">iutA</name>
    <name evidence="14" type="ORF">EHSB41UT_04739</name>
</gene>
<dbReference type="InterPro" id="IPR039426">
    <property type="entry name" value="TonB-dep_rcpt-like"/>
</dbReference>
<dbReference type="PANTHER" id="PTHR30069:SF42">
    <property type="entry name" value="FERRIC AEROBACTIN RECEPTOR"/>
    <property type="match status" value="1"/>
</dbReference>